<organism evidence="1 2">
    <name type="scientific">Mesorhizobium metallidurans STM 2683</name>
    <dbReference type="NCBI Taxonomy" id="1297569"/>
    <lineage>
        <taxon>Bacteria</taxon>
        <taxon>Pseudomonadati</taxon>
        <taxon>Pseudomonadota</taxon>
        <taxon>Alphaproteobacteria</taxon>
        <taxon>Hyphomicrobiales</taxon>
        <taxon>Phyllobacteriaceae</taxon>
        <taxon>Mesorhizobium</taxon>
    </lineage>
</organism>
<keyword evidence="1" id="KW-0808">Transferase</keyword>
<proteinExistence type="predicted"/>
<evidence type="ECO:0000313" key="1">
    <source>
        <dbReference type="EMBL" id="CCV04555.1"/>
    </source>
</evidence>
<dbReference type="EC" id="2.8.3.6" evidence="1"/>
<dbReference type="SUPFAM" id="SSF100950">
    <property type="entry name" value="NagB/RpiA/CoA transferase-like"/>
    <property type="match status" value="1"/>
</dbReference>
<keyword evidence="2" id="KW-1185">Reference proteome</keyword>
<sequence length="61" mass="6561">MMSLHPGVSRAEVQATCGWTVKFTDALEETPAPRALELKTLRDLQARIKAAHAGTGKEKAA</sequence>
<dbReference type="GO" id="GO:0047569">
    <property type="term" value="F:3-oxoadipate CoA-transferase activity"/>
    <property type="evidence" value="ECO:0007669"/>
    <property type="project" value="UniProtKB-EC"/>
</dbReference>
<accession>M5EK07</accession>
<dbReference type="Gene3D" id="3.40.1080.10">
    <property type="entry name" value="Glutaconate Coenzyme A-transferase"/>
    <property type="match status" value="1"/>
</dbReference>
<dbReference type="InterPro" id="IPR037171">
    <property type="entry name" value="NagB/RpiA_transferase-like"/>
</dbReference>
<dbReference type="EMBL" id="CAUM01000038">
    <property type="protein sequence ID" value="CCV04555.1"/>
    <property type="molecule type" value="Genomic_DNA"/>
</dbReference>
<evidence type="ECO:0000313" key="2">
    <source>
        <dbReference type="Proteomes" id="UP000012062"/>
    </source>
</evidence>
<dbReference type="Proteomes" id="UP000012062">
    <property type="component" value="Unassembled WGS sequence"/>
</dbReference>
<comment type="caution">
    <text evidence="1">The sequence shown here is derived from an EMBL/GenBank/DDBJ whole genome shotgun (WGS) entry which is preliminary data.</text>
</comment>
<protein>
    <submittedName>
        <fullName evidence="1">3-oxoadipate CoA-transferase subunit B</fullName>
        <ecNumber evidence="1">2.8.3.6</ecNumber>
    </submittedName>
</protein>
<dbReference type="STRING" id="1297569.MESS2_1320022"/>
<gene>
    <name evidence="1" type="ORF">MESS2_1320022</name>
</gene>
<name>M5EK07_9HYPH</name>
<reference evidence="1 2" key="1">
    <citation type="submission" date="2013-02" db="EMBL/GenBank/DDBJ databases">
        <authorList>
            <person name="Genoscope - CEA"/>
        </authorList>
    </citation>
    <scope>NUCLEOTIDE SEQUENCE [LARGE SCALE GENOMIC DNA]</scope>
    <source>
        <strain evidence="1 2">STM 2683</strain>
    </source>
</reference>
<dbReference type="eggNOG" id="COG2057">
    <property type="taxonomic scope" value="Bacteria"/>
</dbReference>
<dbReference type="AlphaFoldDB" id="M5EK07"/>